<proteinExistence type="predicted"/>
<comment type="caution">
    <text evidence="2">The sequence shown here is derived from an EMBL/GenBank/DDBJ whole genome shotgun (WGS) entry which is preliminary data.</text>
</comment>
<evidence type="ECO:0000313" key="3">
    <source>
        <dbReference type="Proteomes" id="UP001501588"/>
    </source>
</evidence>
<feature type="compositionally biased region" description="Basic and acidic residues" evidence="1">
    <location>
        <begin position="62"/>
        <end position="71"/>
    </location>
</feature>
<evidence type="ECO:0000313" key="2">
    <source>
        <dbReference type="EMBL" id="GAA0574600.1"/>
    </source>
</evidence>
<protein>
    <recommendedName>
        <fullName evidence="4">Secreted protein</fullName>
    </recommendedName>
</protein>
<organism evidence="2 3">
    <name type="scientific">Craurococcus roseus</name>
    <dbReference type="NCBI Taxonomy" id="77585"/>
    <lineage>
        <taxon>Bacteria</taxon>
        <taxon>Pseudomonadati</taxon>
        <taxon>Pseudomonadota</taxon>
        <taxon>Alphaproteobacteria</taxon>
        <taxon>Acetobacterales</taxon>
        <taxon>Acetobacteraceae</taxon>
        <taxon>Craurococcus</taxon>
    </lineage>
</organism>
<gene>
    <name evidence="2" type="ORF">GCM10009416_11630</name>
</gene>
<evidence type="ECO:0000256" key="1">
    <source>
        <dbReference type="SAM" id="MobiDB-lite"/>
    </source>
</evidence>
<reference evidence="2 3" key="1">
    <citation type="journal article" date="2019" name="Int. J. Syst. Evol. Microbiol.">
        <title>The Global Catalogue of Microorganisms (GCM) 10K type strain sequencing project: providing services to taxonomists for standard genome sequencing and annotation.</title>
        <authorList>
            <consortium name="The Broad Institute Genomics Platform"/>
            <consortium name="The Broad Institute Genome Sequencing Center for Infectious Disease"/>
            <person name="Wu L."/>
            <person name="Ma J."/>
        </authorList>
    </citation>
    <scope>NUCLEOTIDE SEQUENCE [LARGE SCALE GENOMIC DNA]</scope>
    <source>
        <strain evidence="2 3">JCM 9933</strain>
    </source>
</reference>
<dbReference type="EMBL" id="BAAAFZ010000009">
    <property type="protein sequence ID" value="GAA0574600.1"/>
    <property type="molecule type" value="Genomic_DNA"/>
</dbReference>
<name>A0ABN1EUA2_9PROT</name>
<sequence length="86" mass="9464">MSDQLLGWLAWACVVLSAATVFLHRLSAFLDALNKAVASFAGVVVSSRAFRDAVRPAVRLSAEPDRKAAEKGKRRSKRRSRPTDRP</sequence>
<dbReference type="RefSeq" id="WP_343894234.1">
    <property type="nucleotide sequence ID" value="NZ_BAAAFZ010000009.1"/>
</dbReference>
<dbReference type="Proteomes" id="UP001501588">
    <property type="component" value="Unassembled WGS sequence"/>
</dbReference>
<accession>A0ABN1EUA2</accession>
<keyword evidence="3" id="KW-1185">Reference proteome</keyword>
<feature type="region of interest" description="Disordered" evidence="1">
    <location>
        <begin position="61"/>
        <end position="86"/>
    </location>
</feature>
<evidence type="ECO:0008006" key="4">
    <source>
        <dbReference type="Google" id="ProtNLM"/>
    </source>
</evidence>